<keyword evidence="2" id="KW-1185">Reference proteome</keyword>
<organism evidence="1 2">
    <name type="scientific">Ditylenchus destructor</name>
    <dbReference type="NCBI Taxonomy" id="166010"/>
    <lineage>
        <taxon>Eukaryota</taxon>
        <taxon>Metazoa</taxon>
        <taxon>Ecdysozoa</taxon>
        <taxon>Nematoda</taxon>
        <taxon>Chromadorea</taxon>
        <taxon>Rhabditida</taxon>
        <taxon>Tylenchina</taxon>
        <taxon>Tylenchomorpha</taxon>
        <taxon>Sphaerularioidea</taxon>
        <taxon>Anguinidae</taxon>
        <taxon>Anguininae</taxon>
        <taxon>Ditylenchus</taxon>
    </lineage>
</organism>
<protein>
    <submittedName>
        <fullName evidence="1">52 kDa repressor of the inhibitor of the protein kinase</fullName>
    </submittedName>
</protein>
<dbReference type="AlphaFoldDB" id="A0AAD4N116"/>
<reference evidence="1" key="1">
    <citation type="submission" date="2022-01" db="EMBL/GenBank/DDBJ databases">
        <title>Genome Sequence Resource for Two Populations of Ditylenchus destructor, the Migratory Endoparasitic Phytonematode.</title>
        <authorList>
            <person name="Zhang H."/>
            <person name="Lin R."/>
            <person name="Xie B."/>
        </authorList>
    </citation>
    <scope>NUCLEOTIDE SEQUENCE</scope>
    <source>
        <strain evidence="1">BazhouSP</strain>
    </source>
</reference>
<sequence length="252" mass="28552">MDITQAEQLSVAIRYFYENKIQENFVGFVQLEGADARRISQSIRTMVEEKMHLDFALCVGQSYDGASVISKMGRIREVAPSAVYVHCASHRLNLALCSSVASANVGRVFDFLQRLAGFFHMSAKRTTILQKSCDQLCPNSKKERIGNLCDTRWTQRHTSIESFMELLEGVMGALVEINQNDRTTDANYFLLQMNDSEFLFALVLLDKVMALLKPATACLQTEGLDLLQKNRRLDFGSEKDDEKTEFVENIEL</sequence>
<evidence type="ECO:0000313" key="2">
    <source>
        <dbReference type="Proteomes" id="UP001201812"/>
    </source>
</evidence>
<dbReference type="EMBL" id="JAKKPZ010000024">
    <property type="protein sequence ID" value="KAI1710826.1"/>
    <property type="molecule type" value="Genomic_DNA"/>
</dbReference>
<dbReference type="Proteomes" id="UP001201812">
    <property type="component" value="Unassembled WGS sequence"/>
</dbReference>
<dbReference type="PANTHER" id="PTHR46289:SF14">
    <property type="entry name" value="DUF4371 DOMAIN-CONTAINING PROTEIN"/>
    <property type="match status" value="1"/>
</dbReference>
<dbReference type="InterPro" id="IPR012337">
    <property type="entry name" value="RNaseH-like_sf"/>
</dbReference>
<evidence type="ECO:0000313" key="1">
    <source>
        <dbReference type="EMBL" id="KAI1710826.1"/>
    </source>
</evidence>
<accession>A0AAD4N116</accession>
<comment type="caution">
    <text evidence="1">The sequence shown here is derived from an EMBL/GenBank/DDBJ whole genome shotgun (WGS) entry which is preliminary data.</text>
</comment>
<proteinExistence type="predicted"/>
<dbReference type="InterPro" id="IPR052958">
    <property type="entry name" value="IFN-induced_PKR_regulator"/>
</dbReference>
<name>A0AAD4N116_9BILA</name>
<dbReference type="SUPFAM" id="SSF53098">
    <property type="entry name" value="Ribonuclease H-like"/>
    <property type="match status" value="1"/>
</dbReference>
<gene>
    <name evidence="1" type="ORF">DdX_10527</name>
</gene>
<dbReference type="PANTHER" id="PTHR46289">
    <property type="entry name" value="52 KDA REPRESSOR OF THE INHIBITOR OF THE PROTEIN KINASE-LIKE PROTEIN-RELATED"/>
    <property type="match status" value="1"/>
</dbReference>